<sequence>MRSGVRIGCWRIQKILIGKGTDCRFRKWWGALWGRCWELFAIIGPWSGGLCELLASKLR</sequence>
<protein>
    <submittedName>
        <fullName evidence="1">Uncharacterized protein</fullName>
    </submittedName>
</protein>
<name>A0A5C5XYI7_9BACT</name>
<gene>
    <name evidence="1" type="ORF">CA85_22030</name>
</gene>
<proteinExistence type="predicted"/>
<keyword evidence="2" id="KW-1185">Reference proteome</keyword>
<dbReference type="EMBL" id="SJPK01000004">
    <property type="protein sequence ID" value="TWT67353.1"/>
    <property type="molecule type" value="Genomic_DNA"/>
</dbReference>
<reference evidence="1 2" key="1">
    <citation type="submission" date="2019-02" db="EMBL/GenBank/DDBJ databases">
        <title>Deep-cultivation of Planctomycetes and their phenomic and genomic characterization uncovers novel biology.</title>
        <authorList>
            <person name="Wiegand S."/>
            <person name="Jogler M."/>
            <person name="Boedeker C."/>
            <person name="Pinto D."/>
            <person name="Vollmers J."/>
            <person name="Rivas-Marin E."/>
            <person name="Kohn T."/>
            <person name="Peeters S.H."/>
            <person name="Heuer A."/>
            <person name="Rast P."/>
            <person name="Oberbeckmann S."/>
            <person name="Bunk B."/>
            <person name="Jeske O."/>
            <person name="Meyerdierks A."/>
            <person name="Storesund J.E."/>
            <person name="Kallscheuer N."/>
            <person name="Luecker S."/>
            <person name="Lage O.M."/>
            <person name="Pohl T."/>
            <person name="Merkel B.J."/>
            <person name="Hornburger P."/>
            <person name="Mueller R.-W."/>
            <person name="Bruemmer F."/>
            <person name="Labrenz M."/>
            <person name="Spormann A.M."/>
            <person name="Op Den Camp H."/>
            <person name="Overmann J."/>
            <person name="Amann R."/>
            <person name="Jetten M.S.M."/>
            <person name="Mascher T."/>
            <person name="Medema M.H."/>
            <person name="Devos D.P."/>
            <person name="Kaster A.-K."/>
            <person name="Ovreas L."/>
            <person name="Rohde M."/>
            <person name="Galperin M.Y."/>
            <person name="Jogler C."/>
        </authorList>
    </citation>
    <scope>NUCLEOTIDE SEQUENCE [LARGE SCALE GENOMIC DNA]</scope>
    <source>
        <strain evidence="1 2">CA85</strain>
    </source>
</reference>
<dbReference type="AlphaFoldDB" id="A0A5C5XYI7"/>
<accession>A0A5C5XYI7</accession>
<organism evidence="1 2">
    <name type="scientific">Allorhodopirellula solitaria</name>
    <dbReference type="NCBI Taxonomy" id="2527987"/>
    <lineage>
        <taxon>Bacteria</taxon>
        <taxon>Pseudomonadati</taxon>
        <taxon>Planctomycetota</taxon>
        <taxon>Planctomycetia</taxon>
        <taxon>Pirellulales</taxon>
        <taxon>Pirellulaceae</taxon>
        <taxon>Allorhodopirellula</taxon>
    </lineage>
</organism>
<evidence type="ECO:0000313" key="1">
    <source>
        <dbReference type="EMBL" id="TWT67353.1"/>
    </source>
</evidence>
<dbReference type="Proteomes" id="UP000318053">
    <property type="component" value="Unassembled WGS sequence"/>
</dbReference>
<evidence type="ECO:0000313" key="2">
    <source>
        <dbReference type="Proteomes" id="UP000318053"/>
    </source>
</evidence>
<comment type="caution">
    <text evidence="1">The sequence shown here is derived from an EMBL/GenBank/DDBJ whole genome shotgun (WGS) entry which is preliminary data.</text>
</comment>